<dbReference type="AlphaFoldDB" id="A0A6A6B5Y4"/>
<feature type="compositionally biased region" description="Acidic residues" evidence="1">
    <location>
        <begin position="163"/>
        <end position="175"/>
    </location>
</feature>
<organism evidence="2 3">
    <name type="scientific">Aplosporella prunicola CBS 121167</name>
    <dbReference type="NCBI Taxonomy" id="1176127"/>
    <lineage>
        <taxon>Eukaryota</taxon>
        <taxon>Fungi</taxon>
        <taxon>Dikarya</taxon>
        <taxon>Ascomycota</taxon>
        <taxon>Pezizomycotina</taxon>
        <taxon>Dothideomycetes</taxon>
        <taxon>Dothideomycetes incertae sedis</taxon>
        <taxon>Botryosphaeriales</taxon>
        <taxon>Aplosporellaceae</taxon>
        <taxon>Aplosporella</taxon>
    </lineage>
</organism>
<feature type="compositionally biased region" description="Basic and acidic residues" evidence="1">
    <location>
        <begin position="102"/>
        <end position="118"/>
    </location>
</feature>
<dbReference type="EMBL" id="ML995492">
    <property type="protein sequence ID" value="KAF2139529.1"/>
    <property type="molecule type" value="Genomic_DNA"/>
</dbReference>
<proteinExistence type="predicted"/>
<protein>
    <submittedName>
        <fullName evidence="2">Uncharacterized protein</fullName>
    </submittedName>
</protein>
<feature type="compositionally biased region" description="Polar residues" evidence="1">
    <location>
        <begin position="56"/>
        <end position="70"/>
    </location>
</feature>
<feature type="compositionally biased region" description="Pro residues" evidence="1">
    <location>
        <begin position="1"/>
        <end position="19"/>
    </location>
</feature>
<name>A0A6A6B5Y4_9PEZI</name>
<evidence type="ECO:0000313" key="2">
    <source>
        <dbReference type="EMBL" id="KAF2139529.1"/>
    </source>
</evidence>
<feature type="compositionally biased region" description="Basic and acidic residues" evidence="1">
    <location>
        <begin position="199"/>
        <end position="240"/>
    </location>
</feature>
<feature type="region of interest" description="Disordered" evidence="1">
    <location>
        <begin position="1"/>
        <end position="280"/>
    </location>
</feature>
<feature type="compositionally biased region" description="Basic residues" evidence="1">
    <location>
        <begin position="32"/>
        <end position="42"/>
    </location>
</feature>
<gene>
    <name evidence="2" type="ORF">K452DRAFT_300090</name>
</gene>
<evidence type="ECO:0000313" key="3">
    <source>
        <dbReference type="Proteomes" id="UP000799438"/>
    </source>
</evidence>
<dbReference type="GeneID" id="54299793"/>
<sequence>MPLDRPAPLPYLKPLPPLDARPAFSEPETRRRSSARAQHKRTTPSVADAEDIRDAMNTTPTRSPQRQKTNTSRKCRSASAAQKSTGKSAATMATRKRRRANSRAETDEGADQVEHPEDANEEEDAPGQHTFLPPGKILAWAQVSSQCPRMRAPSSSVNWLPGSDDDEDDCEDDYEASVKEEYVKDEPSFNGEASVKVEPSVKDESAVEAEPSVKDVLTVEKEPVKDEPAVKDENDGERCKPSSTDPKSVVNEKQIPNSRSRQPDEELTGGQRRSRDMSDHERLEALAWELSGGWTHRGVGCPRG</sequence>
<dbReference type="Proteomes" id="UP000799438">
    <property type="component" value="Unassembled WGS sequence"/>
</dbReference>
<feature type="compositionally biased region" description="Polar residues" evidence="1">
    <location>
        <begin position="142"/>
        <end position="158"/>
    </location>
</feature>
<keyword evidence="3" id="KW-1185">Reference proteome</keyword>
<dbReference type="RefSeq" id="XP_033395242.1">
    <property type="nucleotide sequence ID" value="XM_033542296.1"/>
</dbReference>
<reference evidence="2" key="1">
    <citation type="journal article" date="2020" name="Stud. Mycol.">
        <title>101 Dothideomycetes genomes: a test case for predicting lifestyles and emergence of pathogens.</title>
        <authorList>
            <person name="Haridas S."/>
            <person name="Albert R."/>
            <person name="Binder M."/>
            <person name="Bloem J."/>
            <person name="Labutti K."/>
            <person name="Salamov A."/>
            <person name="Andreopoulos B."/>
            <person name="Baker S."/>
            <person name="Barry K."/>
            <person name="Bills G."/>
            <person name="Bluhm B."/>
            <person name="Cannon C."/>
            <person name="Castanera R."/>
            <person name="Culley D."/>
            <person name="Daum C."/>
            <person name="Ezra D."/>
            <person name="Gonzalez J."/>
            <person name="Henrissat B."/>
            <person name="Kuo A."/>
            <person name="Liang C."/>
            <person name="Lipzen A."/>
            <person name="Lutzoni F."/>
            <person name="Magnuson J."/>
            <person name="Mondo S."/>
            <person name="Nolan M."/>
            <person name="Ohm R."/>
            <person name="Pangilinan J."/>
            <person name="Park H.-J."/>
            <person name="Ramirez L."/>
            <person name="Alfaro M."/>
            <person name="Sun H."/>
            <person name="Tritt A."/>
            <person name="Yoshinaga Y."/>
            <person name="Zwiers L.-H."/>
            <person name="Turgeon B."/>
            <person name="Goodwin S."/>
            <person name="Spatafora J."/>
            <person name="Crous P."/>
            <person name="Grigoriev I."/>
        </authorList>
    </citation>
    <scope>NUCLEOTIDE SEQUENCE</scope>
    <source>
        <strain evidence="2">CBS 121167</strain>
    </source>
</reference>
<accession>A0A6A6B5Y4</accession>
<feature type="compositionally biased region" description="Basic and acidic residues" evidence="1">
    <location>
        <begin position="176"/>
        <end position="187"/>
    </location>
</feature>
<feature type="compositionally biased region" description="Polar residues" evidence="1">
    <location>
        <begin position="79"/>
        <end position="88"/>
    </location>
</feature>
<evidence type="ECO:0000256" key="1">
    <source>
        <dbReference type="SAM" id="MobiDB-lite"/>
    </source>
</evidence>